<dbReference type="InterPro" id="IPR001429">
    <property type="entry name" value="P2X_purnocptor"/>
</dbReference>
<dbReference type="GO" id="GO:0070588">
    <property type="term" value="P:calcium ion transmembrane transport"/>
    <property type="evidence" value="ECO:0007669"/>
    <property type="project" value="TreeGrafter"/>
</dbReference>
<keyword evidence="7" id="KW-0067">ATP-binding</keyword>
<keyword evidence="5 19" id="KW-0812">Transmembrane</keyword>
<evidence type="ECO:0000313" key="20">
    <source>
        <dbReference type="Proteomes" id="UP000095280"/>
    </source>
</evidence>
<evidence type="ECO:0000256" key="9">
    <source>
        <dbReference type="ARBA" id="ARBA00023065"/>
    </source>
</evidence>
<dbReference type="GO" id="GO:0004931">
    <property type="term" value="F:extracellularly ATP-gated monoatomic cation channel activity"/>
    <property type="evidence" value="ECO:0007669"/>
    <property type="project" value="InterPro"/>
</dbReference>
<evidence type="ECO:0000256" key="19">
    <source>
        <dbReference type="SAM" id="Phobius"/>
    </source>
</evidence>
<dbReference type="PANTHER" id="PTHR10125:SF31">
    <property type="entry name" value="P2X RECEPTOR E"/>
    <property type="match status" value="1"/>
</dbReference>
<protein>
    <submittedName>
        <fullName evidence="21">ATP receptor</fullName>
    </submittedName>
</protein>
<evidence type="ECO:0000256" key="6">
    <source>
        <dbReference type="ARBA" id="ARBA00022741"/>
    </source>
</evidence>
<feature type="compositionally biased region" description="Low complexity" evidence="18">
    <location>
        <begin position="588"/>
        <end position="604"/>
    </location>
</feature>
<evidence type="ECO:0000256" key="16">
    <source>
        <dbReference type="ARBA" id="ARBA00036239"/>
    </source>
</evidence>
<dbReference type="GO" id="GO:0033198">
    <property type="term" value="P:response to ATP"/>
    <property type="evidence" value="ECO:0007669"/>
    <property type="project" value="InterPro"/>
</dbReference>
<keyword evidence="3" id="KW-0813">Transport</keyword>
<accession>A0A1I8ILI0</accession>
<evidence type="ECO:0000256" key="14">
    <source>
        <dbReference type="ARBA" id="ARBA00023286"/>
    </source>
</evidence>
<dbReference type="Proteomes" id="UP000095280">
    <property type="component" value="Unplaced"/>
</dbReference>
<dbReference type="PRINTS" id="PR01307">
    <property type="entry name" value="P2XRECEPTOR"/>
</dbReference>
<evidence type="ECO:0000256" key="10">
    <source>
        <dbReference type="ARBA" id="ARBA00023136"/>
    </source>
</evidence>
<evidence type="ECO:0000256" key="7">
    <source>
        <dbReference type="ARBA" id="ARBA00022840"/>
    </source>
</evidence>
<feature type="transmembrane region" description="Helical" evidence="19">
    <location>
        <begin position="533"/>
        <end position="555"/>
    </location>
</feature>
<evidence type="ECO:0000256" key="1">
    <source>
        <dbReference type="ARBA" id="ARBA00004651"/>
    </source>
</evidence>
<dbReference type="GO" id="GO:0005524">
    <property type="term" value="F:ATP binding"/>
    <property type="evidence" value="ECO:0007669"/>
    <property type="project" value="UniProtKB-KW"/>
</dbReference>
<comment type="catalytic activity">
    <reaction evidence="17">
        <text>Ca(2+)(in) = Ca(2+)(out)</text>
        <dbReference type="Rhea" id="RHEA:29671"/>
        <dbReference type="ChEBI" id="CHEBI:29108"/>
    </reaction>
</comment>
<comment type="similarity">
    <text evidence="2">Belongs to the P2X receptor family.</text>
</comment>
<keyword evidence="10 19" id="KW-0472">Membrane</keyword>
<evidence type="ECO:0000256" key="15">
    <source>
        <dbReference type="ARBA" id="ARBA00023303"/>
    </source>
</evidence>
<evidence type="ECO:0000256" key="11">
    <source>
        <dbReference type="ARBA" id="ARBA00023157"/>
    </source>
</evidence>
<dbReference type="AlphaFoldDB" id="A0A1I8ILI0"/>
<feature type="region of interest" description="Disordered" evidence="18">
    <location>
        <begin position="573"/>
        <end position="613"/>
    </location>
</feature>
<keyword evidence="13" id="KW-0325">Glycoprotein</keyword>
<dbReference type="InterPro" id="IPR027309">
    <property type="entry name" value="P2X_extracellular_dom_sf"/>
</dbReference>
<dbReference type="GO" id="GO:0098794">
    <property type="term" value="C:postsynapse"/>
    <property type="evidence" value="ECO:0007669"/>
    <property type="project" value="GOC"/>
</dbReference>
<evidence type="ECO:0000256" key="4">
    <source>
        <dbReference type="ARBA" id="ARBA00022475"/>
    </source>
</evidence>
<dbReference type="Gene3D" id="2.60.490.10">
    <property type="entry name" value="atp-gated p2x4 ion channel domain"/>
    <property type="match status" value="1"/>
</dbReference>
<keyword evidence="12" id="KW-0675">Receptor</keyword>
<dbReference type="PANTHER" id="PTHR10125">
    <property type="entry name" value="P2X PURINOCEPTOR"/>
    <property type="match status" value="1"/>
</dbReference>
<keyword evidence="14" id="KW-1071">Ligand-gated ion channel</keyword>
<dbReference type="Pfam" id="PF00864">
    <property type="entry name" value="P2X_receptor"/>
    <property type="match status" value="1"/>
</dbReference>
<keyword evidence="20" id="KW-1185">Reference proteome</keyword>
<evidence type="ECO:0000256" key="5">
    <source>
        <dbReference type="ARBA" id="ARBA00022692"/>
    </source>
</evidence>
<dbReference type="GO" id="GO:0001614">
    <property type="term" value="F:purinergic nucleotide receptor activity"/>
    <property type="evidence" value="ECO:0007669"/>
    <property type="project" value="InterPro"/>
</dbReference>
<dbReference type="InterPro" id="IPR059116">
    <property type="entry name" value="P2X_receptor"/>
</dbReference>
<evidence type="ECO:0000256" key="2">
    <source>
        <dbReference type="ARBA" id="ARBA00009848"/>
    </source>
</evidence>
<organism evidence="20 21">
    <name type="scientific">Macrostomum lignano</name>
    <dbReference type="NCBI Taxonomy" id="282301"/>
    <lineage>
        <taxon>Eukaryota</taxon>
        <taxon>Metazoa</taxon>
        <taxon>Spiralia</taxon>
        <taxon>Lophotrochozoa</taxon>
        <taxon>Platyhelminthes</taxon>
        <taxon>Rhabditophora</taxon>
        <taxon>Macrostomorpha</taxon>
        <taxon>Macrostomida</taxon>
        <taxon>Macrostomidae</taxon>
        <taxon>Macrostomum</taxon>
    </lineage>
</organism>
<keyword evidence="11" id="KW-1015">Disulfide bond</keyword>
<evidence type="ECO:0000313" key="21">
    <source>
        <dbReference type="WBParaSite" id="maker-uti_cns_0014048-snap-gene-0.2-mRNA-1"/>
    </source>
</evidence>
<dbReference type="FunFam" id="2.60.490.10:FF:000001">
    <property type="entry name" value="P2X purinoceptor"/>
    <property type="match status" value="1"/>
</dbReference>
<keyword evidence="4" id="KW-1003">Cell membrane</keyword>
<proteinExistence type="inferred from homology"/>
<dbReference type="GO" id="GO:0005886">
    <property type="term" value="C:plasma membrane"/>
    <property type="evidence" value="ECO:0007669"/>
    <property type="project" value="UniProtKB-SubCell"/>
</dbReference>
<reference evidence="21" key="1">
    <citation type="submission" date="2016-11" db="UniProtKB">
        <authorList>
            <consortium name="WormBaseParasite"/>
        </authorList>
    </citation>
    <scope>IDENTIFICATION</scope>
</reference>
<keyword evidence="15" id="KW-0407">Ion channel</keyword>
<sequence>RAHLEAAHESLVNAHHGPGIVELAAVVGRGEQSHQLALGKELVAVLHNLVGPADEVQVVLVQELSHHLGAEGEGDAAVVLAPAHGLLVRVGPQQVAQQALVRHVGGPHDAPDLLHGLQVRRQAAVAAEDFLVDDGRDGQAVEAVDPVDAGALVVAAQQEEVLRVLDLVGQQQADGLQRLLAAVHVIAEEQVVALGRKTAVLEQAQQVVVLAVNVACNWRDLERGLQLQQDWLAQENFAWVIVYKKGYQEFDNAVSGVTSKVKGVQYTNFTGSSIGARIWDVADYVIPPQENNAFFIMTNAVVTADQRQGRCDEDPLVAPCSTDSDCPAGLAQMLGSGVNTGRCVNSTQRPGVRACEVLAWCPVEVDRLPAASLLPNVANFTVLIKNSIEFPKFKVKRRNIASGMPEEDYLRFCRWRPDHPLLKFCPIFTVRDMLRHAKVSDNIFIKGGVMAMNIHWDCNLDWAESHCTPEYSFTRLDDPAAGISKGWNFRYANYYRQNGSDYRVLIKAYGLRFIVYVTGRAGRFNIIPLTMNLGSGLALLGLATILCDVIVLHLLRKRSAYREAKFQQMEDEDAYKAMNDEEAEESELAAGSAGAASAAVGSSAKPDYGATGE</sequence>
<evidence type="ECO:0000256" key="12">
    <source>
        <dbReference type="ARBA" id="ARBA00023170"/>
    </source>
</evidence>
<dbReference type="Gene3D" id="1.10.287.940">
    <property type="entry name" value="atp-gated p2x4 ion channel"/>
    <property type="match status" value="1"/>
</dbReference>
<evidence type="ECO:0000256" key="8">
    <source>
        <dbReference type="ARBA" id="ARBA00022989"/>
    </source>
</evidence>
<comment type="subcellular location">
    <subcellularLocation>
        <location evidence="1">Cell membrane</location>
        <topology evidence="1">Multi-pass membrane protein</topology>
    </subcellularLocation>
</comment>
<evidence type="ECO:0000256" key="3">
    <source>
        <dbReference type="ARBA" id="ARBA00022448"/>
    </source>
</evidence>
<evidence type="ECO:0000256" key="18">
    <source>
        <dbReference type="SAM" id="MobiDB-lite"/>
    </source>
</evidence>
<comment type="catalytic activity">
    <reaction evidence="16">
        <text>Na(+)(in) = Na(+)(out)</text>
        <dbReference type="Rhea" id="RHEA:34963"/>
        <dbReference type="ChEBI" id="CHEBI:29101"/>
    </reaction>
</comment>
<dbReference type="NCBIfam" id="TIGR00863">
    <property type="entry name" value="P2X"/>
    <property type="match status" value="1"/>
</dbReference>
<keyword evidence="8 19" id="KW-1133">Transmembrane helix</keyword>
<keyword evidence="6" id="KW-0547">Nucleotide-binding</keyword>
<name>A0A1I8ILI0_9PLAT</name>
<keyword evidence="9" id="KW-0406">Ion transport</keyword>
<dbReference type="FunFam" id="1.10.287.940:FF:000010">
    <property type="entry name" value="P2X receptor E"/>
    <property type="match status" value="1"/>
</dbReference>
<evidence type="ECO:0000256" key="17">
    <source>
        <dbReference type="ARBA" id="ARBA00036634"/>
    </source>
</evidence>
<dbReference type="WBParaSite" id="maker-uti_cns_0014048-snap-gene-0.2-mRNA-1">
    <property type="protein sequence ID" value="maker-uti_cns_0014048-snap-gene-0.2-mRNA-1"/>
    <property type="gene ID" value="maker-uti_cns_0014048-snap-gene-0.2"/>
</dbReference>
<evidence type="ECO:0000256" key="13">
    <source>
        <dbReference type="ARBA" id="ARBA00023180"/>
    </source>
</evidence>